<evidence type="ECO:0000256" key="4">
    <source>
        <dbReference type="ARBA" id="ARBA00023125"/>
    </source>
</evidence>
<keyword evidence="3" id="KW-0805">Transcription regulation</keyword>
<evidence type="ECO:0000256" key="5">
    <source>
        <dbReference type="ARBA" id="ARBA00023163"/>
    </source>
</evidence>
<dbReference type="PANTHER" id="PTHR13935">
    <property type="entry name" value="ACHAETE-SCUTE TRANSCRIPTION FACTOR-RELATED"/>
    <property type="match status" value="1"/>
</dbReference>
<dbReference type="PROSITE" id="PS50888">
    <property type="entry name" value="BHLH"/>
    <property type="match status" value="1"/>
</dbReference>
<comment type="subunit">
    <text evidence="2">Homodimer.</text>
</comment>
<proteinExistence type="predicted"/>
<accession>A0A8T0KT93</accession>
<organism evidence="9 10">
    <name type="scientific">Phaseolus angularis</name>
    <name type="common">Azuki bean</name>
    <name type="synonym">Vigna angularis</name>
    <dbReference type="NCBI Taxonomy" id="3914"/>
    <lineage>
        <taxon>Eukaryota</taxon>
        <taxon>Viridiplantae</taxon>
        <taxon>Streptophyta</taxon>
        <taxon>Embryophyta</taxon>
        <taxon>Tracheophyta</taxon>
        <taxon>Spermatophyta</taxon>
        <taxon>Magnoliopsida</taxon>
        <taxon>eudicotyledons</taxon>
        <taxon>Gunneridae</taxon>
        <taxon>Pentapetalae</taxon>
        <taxon>rosids</taxon>
        <taxon>fabids</taxon>
        <taxon>Fabales</taxon>
        <taxon>Fabaceae</taxon>
        <taxon>Papilionoideae</taxon>
        <taxon>50 kb inversion clade</taxon>
        <taxon>NPAAA clade</taxon>
        <taxon>indigoferoid/millettioid clade</taxon>
        <taxon>Phaseoleae</taxon>
        <taxon>Vigna</taxon>
    </lineage>
</organism>
<keyword evidence="7" id="KW-0175">Coiled coil</keyword>
<comment type="subcellular location">
    <subcellularLocation>
        <location evidence="1">Nucleus</location>
    </subcellularLocation>
</comment>
<protein>
    <submittedName>
        <fullName evidence="9">Transcription factor bHLH36 Basic helix-loop-helix protein</fullName>
    </submittedName>
</protein>
<evidence type="ECO:0000313" key="9">
    <source>
        <dbReference type="EMBL" id="KAG2401513.1"/>
    </source>
</evidence>
<evidence type="ECO:0000256" key="7">
    <source>
        <dbReference type="SAM" id="Coils"/>
    </source>
</evidence>
<feature type="domain" description="BHLH" evidence="8">
    <location>
        <begin position="78"/>
        <end position="130"/>
    </location>
</feature>
<dbReference type="Pfam" id="PF00010">
    <property type="entry name" value="HLH"/>
    <property type="match status" value="1"/>
</dbReference>
<dbReference type="FunFam" id="4.10.280.10:FF:000085">
    <property type="entry name" value="Transcription factor bHLH126"/>
    <property type="match status" value="1"/>
</dbReference>
<evidence type="ECO:0000256" key="3">
    <source>
        <dbReference type="ARBA" id="ARBA00023015"/>
    </source>
</evidence>
<keyword evidence="4" id="KW-0238">DNA-binding</keyword>
<dbReference type="CDD" id="cd18914">
    <property type="entry name" value="bHLH_AtORG2_like"/>
    <property type="match status" value="1"/>
</dbReference>
<feature type="coiled-coil region" evidence="7">
    <location>
        <begin position="120"/>
        <end position="150"/>
    </location>
</feature>
<reference evidence="9 10" key="1">
    <citation type="submission" date="2020-05" db="EMBL/GenBank/DDBJ databases">
        <title>Vigna angularis (adzuki bean) Var. LongXiaoDou No. 4 denovo assembly.</title>
        <authorList>
            <person name="Xiang H."/>
        </authorList>
    </citation>
    <scope>NUCLEOTIDE SEQUENCE [LARGE SCALE GENOMIC DNA]</scope>
    <source>
        <tissue evidence="9">Leaf</tissue>
    </source>
</reference>
<keyword evidence="5" id="KW-0804">Transcription</keyword>
<evidence type="ECO:0000256" key="2">
    <source>
        <dbReference type="ARBA" id="ARBA00011738"/>
    </source>
</evidence>
<dbReference type="PANTHER" id="PTHR13935:SF155">
    <property type="entry name" value="TRANSCRIPTION FACTOR BHLH120-LIKE"/>
    <property type="match status" value="1"/>
</dbReference>
<evidence type="ECO:0000313" key="10">
    <source>
        <dbReference type="Proteomes" id="UP000743370"/>
    </source>
</evidence>
<dbReference type="SUPFAM" id="SSF47459">
    <property type="entry name" value="HLH, helix-loop-helix DNA-binding domain"/>
    <property type="match status" value="1"/>
</dbReference>
<dbReference type="Gene3D" id="4.10.280.10">
    <property type="entry name" value="Helix-loop-helix DNA-binding domain"/>
    <property type="match status" value="1"/>
</dbReference>
<evidence type="ECO:0000256" key="6">
    <source>
        <dbReference type="ARBA" id="ARBA00023242"/>
    </source>
</evidence>
<keyword evidence="6" id="KW-0539">Nucleus</keyword>
<dbReference type="InterPro" id="IPR036638">
    <property type="entry name" value="HLH_DNA-bd_sf"/>
</dbReference>
<evidence type="ECO:0000256" key="1">
    <source>
        <dbReference type="ARBA" id="ARBA00004123"/>
    </source>
</evidence>
<dbReference type="InterPro" id="IPR015660">
    <property type="entry name" value="MASH1/Ascl1a-like"/>
</dbReference>
<name>A0A8T0KT93_PHAAN</name>
<evidence type="ECO:0000259" key="8">
    <source>
        <dbReference type="PROSITE" id="PS50888"/>
    </source>
</evidence>
<dbReference type="EMBL" id="JABFOF010000003">
    <property type="protein sequence ID" value="KAG2401513.1"/>
    <property type="molecule type" value="Genomic_DNA"/>
</dbReference>
<gene>
    <name evidence="9" type="ORF">HKW66_Vig0194510</name>
</gene>
<comment type="caution">
    <text evidence="9">The sequence shown here is derived from an EMBL/GenBank/DDBJ whole genome shotgun (WGS) entry which is preliminary data.</text>
</comment>
<sequence length="290" mass="32991">MNPLHPTDELYFQITTDNYYFQPIQTTPPENQIFYDPVLDGSAPIPCTAQMGTTKGKQRGKLPAWTKEDYKTTTMDENKRWMHRETEKQRRQEMTRLCTDFRSLLPLQYIKGKRSISDHMHEGANYIKHLENNVKELQAKRDECKKLSNLSPVVVSDSGSFSTTDLPICVIVHPFPGGIQIKCSSSFRKYVFPLSRVIDMVLKEGLDVVNCTSTKTDDSFIHTIRIEVPHTMTGTNYTELQKKLVEAISSSCTNSCVHAIIVPLVAGCHVHWNTLNPDERVKFKNGNGIP</sequence>
<dbReference type="GO" id="GO:0000981">
    <property type="term" value="F:DNA-binding transcription factor activity, RNA polymerase II-specific"/>
    <property type="evidence" value="ECO:0007669"/>
    <property type="project" value="TreeGrafter"/>
</dbReference>
<dbReference type="InterPro" id="IPR011598">
    <property type="entry name" value="bHLH_dom"/>
</dbReference>
<dbReference type="Proteomes" id="UP000743370">
    <property type="component" value="Unassembled WGS sequence"/>
</dbReference>
<dbReference type="GO" id="GO:0046983">
    <property type="term" value="F:protein dimerization activity"/>
    <property type="evidence" value="ECO:0007669"/>
    <property type="project" value="InterPro"/>
</dbReference>
<dbReference type="GO" id="GO:0090575">
    <property type="term" value="C:RNA polymerase II transcription regulator complex"/>
    <property type="evidence" value="ECO:0007669"/>
    <property type="project" value="TreeGrafter"/>
</dbReference>
<dbReference type="AlphaFoldDB" id="A0A8T0KT93"/>
<dbReference type="GO" id="GO:0000977">
    <property type="term" value="F:RNA polymerase II transcription regulatory region sequence-specific DNA binding"/>
    <property type="evidence" value="ECO:0007669"/>
    <property type="project" value="TreeGrafter"/>
</dbReference>